<dbReference type="InterPro" id="IPR000223">
    <property type="entry name" value="Pept_S26A_signal_pept_1"/>
</dbReference>
<name>A0ABV6CD86_9GAMM</name>
<dbReference type="EC" id="3.4.21.89" evidence="2"/>
<comment type="caution">
    <text evidence="4">The sequence shown here is derived from an EMBL/GenBank/DDBJ whole genome shotgun (WGS) entry which is preliminary data.</text>
</comment>
<keyword evidence="2" id="KW-1133">Transmembrane helix</keyword>
<feature type="transmembrane region" description="Helical" evidence="2">
    <location>
        <begin position="12"/>
        <end position="30"/>
    </location>
</feature>
<dbReference type="SUPFAM" id="SSF51306">
    <property type="entry name" value="LexA/Signal peptidase"/>
    <property type="match status" value="1"/>
</dbReference>
<dbReference type="Gene3D" id="2.10.109.10">
    <property type="entry name" value="Umud Fragment, subunit A"/>
    <property type="match status" value="1"/>
</dbReference>
<dbReference type="GO" id="GO:0009003">
    <property type="term" value="F:signal peptidase activity"/>
    <property type="evidence" value="ECO:0007669"/>
    <property type="project" value="UniProtKB-EC"/>
</dbReference>
<dbReference type="Pfam" id="PF10502">
    <property type="entry name" value="Peptidase_S26"/>
    <property type="match status" value="1"/>
</dbReference>
<dbReference type="EMBL" id="JBHLXE010000111">
    <property type="protein sequence ID" value="MFC0180959.1"/>
    <property type="molecule type" value="Genomic_DNA"/>
</dbReference>
<feature type="domain" description="Peptidase S26" evidence="3">
    <location>
        <begin position="9"/>
        <end position="166"/>
    </location>
</feature>
<dbReference type="Proteomes" id="UP001589758">
    <property type="component" value="Unassembled WGS sequence"/>
</dbReference>
<evidence type="ECO:0000256" key="2">
    <source>
        <dbReference type="RuleBase" id="RU362042"/>
    </source>
</evidence>
<reference evidence="4 5" key="1">
    <citation type="submission" date="2024-09" db="EMBL/GenBank/DDBJ databases">
        <authorList>
            <person name="Sun Q."/>
            <person name="Mori K."/>
        </authorList>
    </citation>
    <scope>NUCLEOTIDE SEQUENCE [LARGE SCALE GENOMIC DNA]</scope>
    <source>
        <strain evidence="4 5">CCM 8545</strain>
    </source>
</reference>
<keyword evidence="2 4" id="KW-0378">Hydrolase</keyword>
<evidence type="ECO:0000259" key="3">
    <source>
        <dbReference type="Pfam" id="PF10502"/>
    </source>
</evidence>
<evidence type="ECO:0000256" key="1">
    <source>
        <dbReference type="ARBA" id="ARBA00019232"/>
    </source>
</evidence>
<comment type="catalytic activity">
    <reaction evidence="2">
        <text>Cleavage of hydrophobic, N-terminal signal or leader sequences from secreted and periplasmic proteins.</text>
        <dbReference type="EC" id="3.4.21.89"/>
    </reaction>
</comment>
<dbReference type="InterPro" id="IPR019533">
    <property type="entry name" value="Peptidase_S26"/>
</dbReference>
<accession>A0ABV6CD86</accession>
<sequence>MDVFISKRQYVLQIILLVMIIFSVGHVFFARFRLGLDTQDIPCLPNHRLYLIDTYDKVPQNTHLYAFYAKNLMPIYPDRTLLLKRVVGSEGQRVQITNESVFIDKKKISQGFLLAKQLNLNGDDFTKEFEISTNNYWFTGDIAESFDSRYFGTVDGDLIYGRAYPLW</sequence>
<keyword evidence="2" id="KW-0472">Membrane</keyword>
<keyword evidence="5" id="KW-1185">Reference proteome</keyword>
<dbReference type="RefSeq" id="WP_385878267.1">
    <property type="nucleotide sequence ID" value="NZ_JBHLXE010000111.1"/>
</dbReference>
<comment type="caution">
    <text evidence="2">Lacks conserved residue(s) required for the propagation of feature annotation.</text>
</comment>
<dbReference type="NCBIfam" id="TIGR02227">
    <property type="entry name" value="sigpep_I_bact"/>
    <property type="match status" value="1"/>
</dbReference>
<keyword evidence="2" id="KW-0645">Protease</keyword>
<organism evidence="4 5">
    <name type="scientific">Thorsellia kenyensis</name>
    <dbReference type="NCBI Taxonomy" id="1549888"/>
    <lineage>
        <taxon>Bacteria</taxon>
        <taxon>Pseudomonadati</taxon>
        <taxon>Pseudomonadota</taxon>
        <taxon>Gammaproteobacteria</taxon>
        <taxon>Enterobacterales</taxon>
        <taxon>Thorselliaceae</taxon>
        <taxon>Thorsellia</taxon>
    </lineage>
</organism>
<gene>
    <name evidence="4" type="primary">lepB</name>
    <name evidence="4" type="ORF">ACFFIT_12840</name>
</gene>
<evidence type="ECO:0000313" key="4">
    <source>
        <dbReference type="EMBL" id="MFC0180959.1"/>
    </source>
</evidence>
<comment type="similarity">
    <text evidence="2">Belongs to the peptidase S26 family.</text>
</comment>
<protein>
    <recommendedName>
        <fullName evidence="1 2">Signal peptidase I</fullName>
        <ecNumber evidence="2">3.4.21.89</ecNumber>
    </recommendedName>
</protein>
<proteinExistence type="inferred from homology"/>
<keyword evidence="2" id="KW-0812">Transmembrane</keyword>
<comment type="subcellular location">
    <subcellularLocation>
        <location evidence="2">Membrane</location>
        <topology evidence="2">Multi-pass membrane protein</topology>
    </subcellularLocation>
</comment>
<evidence type="ECO:0000313" key="5">
    <source>
        <dbReference type="Proteomes" id="UP001589758"/>
    </source>
</evidence>
<dbReference type="InterPro" id="IPR036286">
    <property type="entry name" value="LexA/Signal_pep-like_sf"/>
</dbReference>